<proteinExistence type="predicted"/>
<dbReference type="EMBL" id="GG663740">
    <property type="protein sequence ID" value="EEH56620.1"/>
    <property type="molecule type" value="Genomic_DNA"/>
</dbReference>
<feature type="region of interest" description="Disordered" evidence="3">
    <location>
        <begin position="381"/>
        <end position="462"/>
    </location>
</feature>
<dbReference type="Proteomes" id="UP000001876">
    <property type="component" value="Unassembled WGS sequence"/>
</dbReference>
<organism evidence="5">
    <name type="scientific">Micromonas pusilla (strain CCMP1545)</name>
    <name type="common">Picoplanktonic green alga</name>
    <dbReference type="NCBI Taxonomy" id="564608"/>
    <lineage>
        <taxon>Eukaryota</taxon>
        <taxon>Viridiplantae</taxon>
        <taxon>Chlorophyta</taxon>
        <taxon>Mamiellophyceae</taxon>
        <taxon>Mamiellales</taxon>
        <taxon>Mamiellaceae</taxon>
        <taxon>Micromonas</taxon>
    </lineage>
</organism>
<dbReference type="PANTHER" id="PTHR12663:SF0">
    <property type="entry name" value="PRECOCIOUS DISSOCIATION OF SISTERS 5, ISOFORM A"/>
    <property type="match status" value="1"/>
</dbReference>
<dbReference type="OrthoDB" id="568100at2759"/>
<dbReference type="GO" id="GO:0000785">
    <property type="term" value="C:chromatin"/>
    <property type="evidence" value="ECO:0007669"/>
    <property type="project" value="TreeGrafter"/>
</dbReference>
<evidence type="ECO:0000256" key="2">
    <source>
        <dbReference type="ARBA" id="ARBA00023242"/>
    </source>
</evidence>
<dbReference type="PANTHER" id="PTHR12663">
    <property type="entry name" value="ANDROGEN INDUCED INHIBITOR OF PROLIFERATION AS3 / PDS5-RELATED"/>
    <property type="match status" value="1"/>
</dbReference>
<feature type="compositionally biased region" description="Low complexity" evidence="3">
    <location>
        <begin position="436"/>
        <end position="448"/>
    </location>
</feature>
<dbReference type="KEGG" id="mpp:MICPUCDRAFT_58793"/>
<dbReference type="SUPFAM" id="SSF63748">
    <property type="entry name" value="Tudor/PWWP/MBT"/>
    <property type="match status" value="1"/>
</dbReference>
<reference evidence="4 5" key="1">
    <citation type="journal article" date="2009" name="Science">
        <title>Green evolution and dynamic adaptations revealed by genomes of the marine picoeukaryotes Micromonas.</title>
        <authorList>
            <person name="Worden A.Z."/>
            <person name="Lee J.H."/>
            <person name="Mock T."/>
            <person name="Rouze P."/>
            <person name="Simmons M.P."/>
            <person name="Aerts A.L."/>
            <person name="Allen A.E."/>
            <person name="Cuvelier M.L."/>
            <person name="Derelle E."/>
            <person name="Everett M.V."/>
            <person name="Foulon E."/>
            <person name="Grimwood J."/>
            <person name="Gundlach H."/>
            <person name="Henrissat B."/>
            <person name="Napoli C."/>
            <person name="McDonald S.M."/>
            <person name="Parker M.S."/>
            <person name="Rombauts S."/>
            <person name="Salamov A."/>
            <person name="Von Dassow P."/>
            <person name="Badger J.H."/>
            <person name="Coutinho P.M."/>
            <person name="Demir E."/>
            <person name="Dubchak I."/>
            <person name="Gentemann C."/>
            <person name="Eikrem W."/>
            <person name="Gready J.E."/>
            <person name="John U."/>
            <person name="Lanier W."/>
            <person name="Lindquist E.A."/>
            <person name="Lucas S."/>
            <person name="Mayer K.F."/>
            <person name="Moreau H."/>
            <person name="Not F."/>
            <person name="Otillar R."/>
            <person name="Panaud O."/>
            <person name="Pangilinan J."/>
            <person name="Paulsen I."/>
            <person name="Piegu B."/>
            <person name="Poliakov A."/>
            <person name="Robbens S."/>
            <person name="Schmutz J."/>
            <person name="Toulza E."/>
            <person name="Wyss T."/>
            <person name="Zelensky A."/>
            <person name="Zhou K."/>
            <person name="Armbrust E.V."/>
            <person name="Bhattacharya D."/>
            <person name="Goodenough U.W."/>
            <person name="Van de Peer Y."/>
            <person name="Grigoriev I.V."/>
        </authorList>
    </citation>
    <scope>NUCLEOTIDE SEQUENCE [LARGE SCALE GENOMIC DNA]</scope>
    <source>
        <strain evidence="4 5">CCMP1545</strain>
    </source>
</reference>
<evidence type="ECO:0000256" key="1">
    <source>
        <dbReference type="ARBA" id="ARBA00004123"/>
    </source>
</evidence>
<name>C1MUG0_MICPC</name>
<dbReference type="GO" id="GO:0005634">
    <property type="term" value="C:nucleus"/>
    <property type="evidence" value="ECO:0007669"/>
    <property type="project" value="UniProtKB-SubCell"/>
</dbReference>
<evidence type="ECO:0000256" key="3">
    <source>
        <dbReference type="SAM" id="MobiDB-lite"/>
    </source>
</evidence>
<dbReference type="GO" id="GO:0007064">
    <property type="term" value="P:mitotic sister chromatid cohesion"/>
    <property type="evidence" value="ECO:0007669"/>
    <property type="project" value="InterPro"/>
</dbReference>
<evidence type="ECO:0000313" key="4">
    <source>
        <dbReference type="EMBL" id="EEH56620.1"/>
    </source>
</evidence>
<dbReference type="RefSeq" id="XP_003059488.1">
    <property type="nucleotide sequence ID" value="XM_003059442.1"/>
</dbReference>
<keyword evidence="5" id="KW-1185">Reference proteome</keyword>
<feature type="compositionally biased region" description="Basic and acidic residues" evidence="3">
    <location>
        <begin position="389"/>
        <end position="403"/>
    </location>
</feature>
<comment type="subcellular location">
    <subcellularLocation>
        <location evidence="1">Nucleus</location>
    </subcellularLocation>
</comment>
<protein>
    <submittedName>
        <fullName evidence="4">Predicted protein</fullName>
    </submittedName>
</protein>
<keyword evidence="2" id="KW-0539">Nucleus</keyword>
<dbReference type="CDD" id="cd20404">
    <property type="entry name" value="Tudor_Agenet_AtEML-like"/>
    <property type="match status" value="1"/>
</dbReference>
<dbReference type="GO" id="GO:0006281">
    <property type="term" value="P:DNA repair"/>
    <property type="evidence" value="ECO:0007669"/>
    <property type="project" value="TreeGrafter"/>
</dbReference>
<accession>C1MUG0</accession>
<evidence type="ECO:0000313" key="5">
    <source>
        <dbReference type="Proteomes" id="UP000001876"/>
    </source>
</evidence>
<dbReference type="InterPro" id="IPR039776">
    <property type="entry name" value="Pds5"/>
</dbReference>
<dbReference type="GeneID" id="9684631"/>
<dbReference type="Gene3D" id="2.30.30.140">
    <property type="match status" value="1"/>
</dbReference>
<feature type="compositionally biased region" description="Basic residues" evidence="3">
    <location>
        <begin position="453"/>
        <end position="462"/>
    </location>
</feature>
<sequence length="462" mass="50989">MPKAEESIATSRTKREPEARVLDSKPFKEFIERLRTNTLDCDAGGKVLRLKRFIKSNAGPRVLNAVLDALKENTKVEALYIQNFEDGFFDEQLAKLTEVLKLKRIWCLNVGENFRTTLPAWRQFARDLEDTAVSHMYASEHHFIGTDVKRRMKDVIRETRKANVIPHSLEVIMNCGNMWFNPKLPKWAQDVKGGAAAIIARQQAASADSSVCALAGAGGERAPGEDGTKPRAKKMGSVAASGIEAYLREKRSISRGHGKRVVHQTAKGAAFVSGETAKHRRTEKLRRERLARKKQEAADAATAEKNVERVKELLRQGGGAAVVGWKVRVWWPLENEWFHGTVTKFEQGGAKHLVEYEDGDTQHVLIGKLAGDTAKVGFLRAPRGQGIAAKEKASGGEKRKKPEPPPPTRKSSRAPARRAESPPPPPGGLRGSHGIRAAAQARRLQQALDSAPKRRRSSLGGK</sequence>
<dbReference type="AlphaFoldDB" id="C1MUG0"/>
<dbReference type="STRING" id="564608.C1MUG0"/>
<gene>
    <name evidence="4" type="ORF">MICPUCDRAFT_58793</name>
</gene>
<dbReference type="eggNOG" id="KOG0217">
    <property type="taxonomic scope" value="Eukaryota"/>
</dbReference>